<comment type="subunit">
    <text evidence="3">The complex is composed of two ATP-binding proteins (UgpC), two transmembrane proteins (UgpA and UgpE) and a solute-binding protein (UgpB).</text>
</comment>
<evidence type="ECO:0000256" key="6">
    <source>
        <dbReference type="ARBA" id="ARBA00022729"/>
    </source>
</evidence>
<reference evidence="8 9" key="1">
    <citation type="submission" date="2020-04" db="EMBL/GenBank/DDBJ databases">
        <title>Zoogloea sp. G-4-1-14 isolated from soil.</title>
        <authorList>
            <person name="Dahal R.H."/>
        </authorList>
    </citation>
    <scope>NUCLEOTIDE SEQUENCE [LARGE SCALE GENOMIC DNA]</scope>
    <source>
        <strain evidence="8 9">G-4-1-14</strain>
    </source>
</reference>
<gene>
    <name evidence="8" type="ORF">HHL15_18030</name>
</gene>
<feature type="signal peptide" evidence="7">
    <location>
        <begin position="1"/>
        <end position="23"/>
    </location>
</feature>
<dbReference type="RefSeq" id="WP_169147196.1">
    <property type="nucleotide sequence ID" value="NZ_JABBGA010000017.1"/>
</dbReference>
<proteinExistence type="inferred from homology"/>
<dbReference type="PANTHER" id="PTHR43649">
    <property type="entry name" value="ARABINOSE-BINDING PROTEIN-RELATED"/>
    <property type="match status" value="1"/>
</dbReference>
<evidence type="ECO:0000256" key="4">
    <source>
        <dbReference type="ARBA" id="ARBA00017470"/>
    </source>
</evidence>
<comment type="similarity">
    <text evidence="2">Belongs to the bacterial solute-binding protein 1 family.</text>
</comment>
<dbReference type="GO" id="GO:0042597">
    <property type="term" value="C:periplasmic space"/>
    <property type="evidence" value="ECO:0007669"/>
    <property type="project" value="UniProtKB-SubCell"/>
</dbReference>
<comment type="subcellular location">
    <subcellularLocation>
        <location evidence="1">Periplasm</location>
    </subcellularLocation>
</comment>
<evidence type="ECO:0000256" key="5">
    <source>
        <dbReference type="ARBA" id="ARBA00022448"/>
    </source>
</evidence>
<evidence type="ECO:0000313" key="8">
    <source>
        <dbReference type="EMBL" id="NML27658.1"/>
    </source>
</evidence>
<evidence type="ECO:0000256" key="3">
    <source>
        <dbReference type="ARBA" id="ARBA00011557"/>
    </source>
</evidence>
<dbReference type="Proteomes" id="UP000580043">
    <property type="component" value="Unassembled WGS sequence"/>
</dbReference>
<keyword evidence="5" id="KW-0813">Transport</keyword>
<sequence>MNTFSRTVLGFALATLLASPAFAAPKKPAAKPQEPRAAAPAAVTEIELVHSLGADKGAQLQKLVDRFNEANRNTRIVVHERAWNDGSVPHLMILGERELPGFLNGPQRYRPLFQVMKDAGERFETLRAPAVMTPTPIDGSGRLLALPVGLSTPVMFYNKQAFRDAGLNPDAPPKTWQALQASLGQLVAAGQTCPYTTTQPAWILVENMSAWHNEPVVAEGKKASLAINGMLEVKHVAMLSSWVKARYLHLFGRGDEAAEHFAKGECAVLTSASGDWPTLRRQAGFDVGVATLPYHEEYYGAPQNTLADGPAMWVAAGKTPVEYKAAARFVSFWLTGESQVEWQRNAGYLPLNRAGLLASESRLLADDLANIHVGVQQLVNKKVTAASKASTYPQKVAVRRIIEEELESVWEDRKPSKLALDTAVVRSRQLD</sequence>
<dbReference type="InterPro" id="IPR006059">
    <property type="entry name" value="SBP"/>
</dbReference>
<protein>
    <recommendedName>
        <fullName evidence="4">sn-glycerol-3-phosphate-binding periplasmic protein UgpB</fullName>
    </recommendedName>
</protein>
<dbReference type="EMBL" id="JABBGA010000017">
    <property type="protein sequence ID" value="NML27658.1"/>
    <property type="molecule type" value="Genomic_DNA"/>
</dbReference>
<evidence type="ECO:0000256" key="1">
    <source>
        <dbReference type="ARBA" id="ARBA00004418"/>
    </source>
</evidence>
<dbReference type="AlphaFoldDB" id="A0A848G5Z3"/>
<comment type="caution">
    <text evidence="8">The sequence shown here is derived from an EMBL/GenBank/DDBJ whole genome shotgun (WGS) entry which is preliminary data.</text>
</comment>
<feature type="chain" id="PRO_5032724517" description="sn-glycerol-3-phosphate-binding periplasmic protein UgpB" evidence="7">
    <location>
        <begin position="24"/>
        <end position="431"/>
    </location>
</feature>
<dbReference type="Gene3D" id="3.40.190.10">
    <property type="entry name" value="Periplasmic binding protein-like II"/>
    <property type="match status" value="2"/>
</dbReference>
<organism evidence="8 9">
    <name type="scientific">Zoogloea dura</name>
    <dbReference type="NCBI Taxonomy" id="2728840"/>
    <lineage>
        <taxon>Bacteria</taxon>
        <taxon>Pseudomonadati</taxon>
        <taxon>Pseudomonadota</taxon>
        <taxon>Betaproteobacteria</taxon>
        <taxon>Rhodocyclales</taxon>
        <taxon>Zoogloeaceae</taxon>
        <taxon>Zoogloea</taxon>
    </lineage>
</organism>
<evidence type="ECO:0000313" key="9">
    <source>
        <dbReference type="Proteomes" id="UP000580043"/>
    </source>
</evidence>
<dbReference type="PANTHER" id="PTHR43649:SF31">
    <property type="entry name" value="SN-GLYCEROL-3-PHOSPHATE-BINDING PERIPLASMIC PROTEIN UGPB"/>
    <property type="match status" value="1"/>
</dbReference>
<dbReference type="InterPro" id="IPR050490">
    <property type="entry name" value="Bact_solute-bd_prot1"/>
</dbReference>
<dbReference type="SUPFAM" id="SSF53850">
    <property type="entry name" value="Periplasmic binding protein-like II"/>
    <property type="match status" value="1"/>
</dbReference>
<keyword evidence="9" id="KW-1185">Reference proteome</keyword>
<evidence type="ECO:0000256" key="7">
    <source>
        <dbReference type="SAM" id="SignalP"/>
    </source>
</evidence>
<keyword evidence="6 7" id="KW-0732">Signal</keyword>
<dbReference type="Pfam" id="PF13416">
    <property type="entry name" value="SBP_bac_8"/>
    <property type="match status" value="1"/>
</dbReference>
<accession>A0A848G5Z3</accession>
<name>A0A848G5Z3_9RHOO</name>
<evidence type="ECO:0000256" key="2">
    <source>
        <dbReference type="ARBA" id="ARBA00008520"/>
    </source>
</evidence>